<reference evidence="1 2" key="1">
    <citation type="journal article" date="2020" name="BMC Genomics">
        <title>Intraspecific diversification of the crop wild relative Brassica cretica Lam. using demographic model selection.</title>
        <authorList>
            <person name="Kioukis A."/>
            <person name="Michalopoulou V.A."/>
            <person name="Briers L."/>
            <person name="Pirintsos S."/>
            <person name="Studholme D.J."/>
            <person name="Pavlidis P."/>
            <person name="Sarris P.F."/>
        </authorList>
    </citation>
    <scope>NUCLEOTIDE SEQUENCE [LARGE SCALE GENOMIC DNA]</scope>
    <source>
        <strain evidence="2">cv. PFS-1207/04</strain>
    </source>
</reference>
<keyword evidence="2" id="KW-1185">Reference proteome</keyword>
<evidence type="ECO:0000313" key="1">
    <source>
        <dbReference type="EMBL" id="KAF3550239.1"/>
    </source>
</evidence>
<dbReference type="Proteomes" id="UP000266723">
    <property type="component" value="Unassembled WGS sequence"/>
</dbReference>
<dbReference type="EMBL" id="QGKV02000832">
    <property type="protein sequence ID" value="KAF3550239.1"/>
    <property type="molecule type" value="Genomic_DNA"/>
</dbReference>
<comment type="caution">
    <text evidence="1">The sequence shown here is derived from an EMBL/GenBank/DDBJ whole genome shotgun (WGS) entry which is preliminary data.</text>
</comment>
<gene>
    <name evidence="1" type="ORF">DY000_02003295</name>
</gene>
<evidence type="ECO:0008006" key="3">
    <source>
        <dbReference type="Google" id="ProtNLM"/>
    </source>
</evidence>
<accession>A0ABQ7CDP9</accession>
<evidence type="ECO:0000313" key="2">
    <source>
        <dbReference type="Proteomes" id="UP000266723"/>
    </source>
</evidence>
<protein>
    <recommendedName>
        <fullName evidence="3">F-box associated domain-containing protein</fullName>
    </recommendedName>
</protein>
<organism evidence="1 2">
    <name type="scientific">Brassica cretica</name>
    <name type="common">Mustard</name>
    <dbReference type="NCBI Taxonomy" id="69181"/>
    <lineage>
        <taxon>Eukaryota</taxon>
        <taxon>Viridiplantae</taxon>
        <taxon>Streptophyta</taxon>
        <taxon>Embryophyta</taxon>
        <taxon>Tracheophyta</taxon>
        <taxon>Spermatophyta</taxon>
        <taxon>Magnoliopsida</taxon>
        <taxon>eudicotyledons</taxon>
        <taxon>Gunneridae</taxon>
        <taxon>Pentapetalae</taxon>
        <taxon>rosids</taxon>
        <taxon>malvids</taxon>
        <taxon>Brassicales</taxon>
        <taxon>Brassicaceae</taxon>
        <taxon>Brassiceae</taxon>
        <taxon>Brassica</taxon>
    </lineage>
</organism>
<name>A0ABQ7CDP9_BRACR</name>
<sequence>MRRTTLVKTESIWSVKDYDTKVSWMWRKFLKRSGQMVHFCKVEVRNGESTSFWYSSMGCLMDGTGPRGEIDMGIEERISYPYLPYSICVLAARHNLERP</sequence>
<proteinExistence type="predicted"/>